<accession>A0A0B6XYU2</accession>
<dbReference type="Pfam" id="PF15313">
    <property type="entry name" value="HEXIM"/>
    <property type="match status" value="1"/>
</dbReference>
<evidence type="ECO:0000256" key="3">
    <source>
        <dbReference type="ARBA" id="ARBA00022491"/>
    </source>
</evidence>
<evidence type="ECO:0000313" key="10">
    <source>
        <dbReference type="EMBL" id="CEK49018.1"/>
    </source>
</evidence>
<dbReference type="GO" id="GO:0097322">
    <property type="term" value="F:7SK snRNA binding"/>
    <property type="evidence" value="ECO:0007669"/>
    <property type="project" value="TreeGrafter"/>
</dbReference>
<dbReference type="PRINTS" id="PR02094">
    <property type="entry name" value="HEXIMFAMILY"/>
</dbReference>
<dbReference type="Gene3D" id="6.10.250.2910">
    <property type="match status" value="1"/>
</dbReference>
<evidence type="ECO:0000256" key="8">
    <source>
        <dbReference type="SAM" id="Coils"/>
    </source>
</evidence>
<reference evidence="10" key="1">
    <citation type="submission" date="2014-12" db="EMBL/GenBank/DDBJ databases">
        <title>Insight into the proteome of Arion vulgaris.</title>
        <authorList>
            <person name="Aradska J."/>
            <person name="Bulat T."/>
            <person name="Smidak R."/>
            <person name="Sarate P."/>
            <person name="Gangsoo J."/>
            <person name="Sialana F."/>
            <person name="Bilban M."/>
            <person name="Lubec G."/>
        </authorList>
    </citation>
    <scope>NUCLEOTIDE SEQUENCE</scope>
    <source>
        <tissue evidence="10">Skin</tissue>
    </source>
</reference>
<dbReference type="GO" id="GO:0000122">
    <property type="term" value="P:negative regulation of transcription by RNA polymerase II"/>
    <property type="evidence" value="ECO:0007669"/>
    <property type="project" value="InterPro"/>
</dbReference>
<dbReference type="GO" id="GO:0004861">
    <property type="term" value="F:cyclin-dependent protein serine/threonine kinase inhibitor activity"/>
    <property type="evidence" value="ECO:0007669"/>
    <property type="project" value="InterPro"/>
</dbReference>
<keyword evidence="3" id="KW-0678">Repressor</keyword>
<feature type="coiled-coil region" evidence="8">
    <location>
        <begin position="214"/>
        <end position="241"/>
    </location>
</feature>
<dbReference type="InterPro" id="IPR024872">
    <property type="entry name" value="HEXIM"/>
</dbReference>
<organism evidence="10">
    <name type="scientific">Arion vulgaris</name>
    <dbReference type="NCBI Taxonomy" id="1028688"/>
    <lineage>
        <taxon>Eukaryota</taxon>
        <taxon>Metazoa</taxon>
        <taxon>Spiralia</taxon>
        <taxon>Lophotrochozoa</taxon>
        <taxon>Mollusca</taxon>
        <taxon>Gastropoda</taxon>
        <taxon>Heterobranchia</taxon>
        <taxon>Euthyneura</taxon>
        <taxon>Panpulmonata</taxon>
        <taxon>Eupulmonata</taxon>
        <taxon>Stylommatophora</taxon>
        <taxon>Helicina</taxon>
        <taxon>Arionoidea</taxon>
        <taxon>Arionidae</taxon>
        <taxon>Arion</taxon>
    </lineage>
</organism>
<feature type="compositionally biased region" description="Basic residues" evidence="9">
    <location>
        <begin position="63"/>
        <end position="87"/>
    </location>
</feature>
<feature type="region of interest" description="Disordered" evidence="9">
    <location>
        <begin position="1"/>
        <end position="92"/>
    </location>
</feature>
<dbReference type="GO" id="GO:0005737">
    <property type="term" value="C:cytoplasm"/>
    <property type="evidence" value="ECO:0007669"/>
    <property type="project" value="InterPro"/>
</dbReference>
<gene>
    <name evidence="10" type="primary">ORF6052</name>
</gene>
<comment type="similarity">
    <text evidence="2">Belongs to the HEXIM family.</text>
</comment>
<evidence type="ECO:0000256" key="4">
    <source>
        <dbReference type="ARBA" id="ARBA00023015"/>
    </source>
</evidence>
<dbReference type="PANTHER" id="PTHR13469:SF8">
    <property type="entry name" value="HEXIM P-TEFB COMPLEX SUBUNIT 1"/>
    <property type="match status" value="1"/>
</dbReference>
<proteinExistence type="inferred from homology"/>
<comment type="subcellular location">
    <subcellularLocation>
        <location evidence="1">Nucleus</location>
    </subcellularLocation>
</comment>
<evidence type="ECO:0000256" key="1">
    <source>
        <dbReference type="ARBA" id="ARBA00004123"/>
    </source>
</evidence>
<dbReference type="EMBL" id="HACG01002153">
    <property type="protein sequence ID" value="CEK49018.1"/>
    <property type="molecule type" value="Transcribed_RNA"/>
</dbReference>
<name>A0A0B6XYU2_9EUPU</name>
<evidence type="ECO:0000256" key="2">
    <source>
        <dbReference type="ARBA" id="ARBA00008409"/>
    </source>
</evidence>
<evidence type="ECO:0000256" key="7">
    <source>
        <dbReference type="ARBA" id="ARBA00023242"/>
    </source>
</evidence>
<sequence length="320" mass="35910">MAESSINNIVVSQREEETETKVDCRDLDDYSSGSDRSIDDVDNSSRGNSVRNCLKNHSESTKSRRKRRHGSSHGSRRHKGGSRHKQKGYQSYQITEDELQLKRQSLELQEKENAAAVVRNEGAGQFVNFPVAPFNSTQFLMDEHSNCDSTPASVHKSYSTCVLRSCSPEDIRIHSVPSTPVDSNHETITFEKKDTEFTDFFAKAHAENLQSLPKTELVKHYIHLEEKIAALQKKVAHAEHHQRQDEDSYSKCDRHTDILCTCDSICNSDTNSLSSSNEEFVDLTLVTQPSVSCVVESGMISNSEVVSSEDIKENPSDKPS</sequence>
<evidence type="ECO:0000256" key="5">
    <source>
        <dbReference type="ARBA" id="ARBA00023054"/>
    </source>
</evidence>
<keyword evidence="4" id="KW-0805">Transcription regulation</keyword>
<evidence type="ECO:0000256" key="9">
    <source>
        <dbReference type="SAM" id="MobiDB-lite"/>
    </source>
</evidence>
<keyword evidence="6" id="KW-0804">Transcription</keyword>
<keyword evidence="7" id="KW-0539">Nucleus</keyword>
<feature type="compositionally biased region" description="Polar residues" evidence="9">
    <location>
        <begin position="1"/>
        <end position="11"/>
    </location>
</feature>
<keyword evidence="5 8" id="KW-0175">Coiled coil</keyword>
<evidence type="ECO:0000256" key="6">
    <source>
        <dbReference type="ARBA" id="ARBA00023163"/>
    </source>
</evidence>
<dbReference type="GO" id="GO:0005654">
    <property type="term" value="C:nucleoplasm"/>
    <property type="evidence" value="ECO:0007669"/>
    <property type="project" value="TreeGrafter"/>
</dbReference>
<feature type="compositionally biased region" description="Basic and acidic residues" evidence="9">
    <location>
        <begin position="13"/>
        <end position="28"/>
    </location>
</feature>
<dbReference type="AlphaFoldDB" id="A0A0B6XYU2"/>
<dbReference type="PANTHER" id="PTHR13469">
    <property type="entry name" value="HEXAMETHYLENE BISACETAMIDE INDUCIBLE 1"/>
    <property type="match status" value="1"/>
</dbReference>
<protein>
    <submittedName>
        <fullName evidence="10">Uncharacterized protein</fullName>
    </submittedName>
</protein>